<dbReference type="Proteomes" id="UP000655830">
    <property type="component" value="Unassembled WGS sequence"/>
</dbReference>
<dbReference type="InterPro" id="IPR017937">
    <property type="entry name" value="Thioredoxin_CS"/>
</dbReference>
<keyword evidence="1 4" id="KW-1015">Disulfide bond</keyword>
<evidence type="ECO:0000259" key="5">
    <source>
        <dbReference type="PROSITE" id="PS51352"/>
    </source>
</evidence>
<dbReference type="GO" id="GO:0015035">
    <property type="term" value="F:protein-disulfide reductase activity"/>
    <property type="evidence" value="ECO:0007669"/>
    <property type="project" value="InterPro"/>
</dbReference>
<organism evidence="6 7">
    <name type="scientific">Zhenhengia yiwuensis</name>
    <dbReference type="NCBI Taxonomy" id="2763666"/>
    <lineage>
        <taxon>Bacteria</taxon>
        <taxon>Bacillati</taxon>
        <taxon>Bacillota</taxon>
        <taxon>Clostridia</taxon>
        <taxon>Lachnospirales</taxon>
        <taxon>Lachnospiraceae</taxon>
        <taxon>Zhenhengia</taxon>
    </lineage>
</organism>
<gene>
    <name evidence="6" type="ORF">H8718_17670</name>
</gene>
<evidence type="ECO:0000256" key="4">
    <source>
        <dbReference type="PIRSR" id="PIRSR000077-4"/>
    </source>
</evidence>
<accession>A0A926ENK7</accession>
<comment type="similarity">
    <text evidence="2">Belongs to the thioredoxin family.</text>
</comment>
<evidence type="ECO:0000313" key="7">
    <source>
        <dbReference type="Proteomes" id="UP000655830"/>
    </source>
</evidence>
<dbReference type="PANTHER" id="PTHR43601">
    <property type="entry name" value="THIOREDOXIN, MITOCHONDRIAL"/>
    <property type="match status" value="1"/>
</dbReference>
<dbReference type="AlphaFoldDB" id="A0A926ENK7"/>
<dbReference type="PANTHER" id="PTHR43601:SF3">
    <property type="entry name" value="THIOREDOXIN, MITOCHONDRIAL"/>
    <property type="match status" value="1"/>
</dbReference>
<name>A0A926ENK7_9FIRM</name>
<feature type="site" description="Deprotonates C-terminal active site Cys" evidence="3">
    <location>
        <position position="23"/>
    </location>
</feature>
<feature type="active site" description="Nucleophile" evidence="3">
    <location>
        <position position="32"/>
    </location>
</feature>
<dbReference type="RefSeq" id="WP_249334188.1">
    <property type="nucleotide sequence ID" value="NZ_JACRSY010000046.1"/>
</dbReference>
<sequence>MIKEITNFEEFNAVANQGKVLVDVYSKTCGPCKMLGFVLADLEKDMPDAVILKVDFDRNKEIVEKYDVASYPTILLLQDGEEVKRLKGLQQKPVLKQLLEA</sequence>
<comment type="caution">
    <text evidence="6">The sequence shown here is derived from an EMBL/GenBank/DDBJ whole genome shotgun (WGS) entry which is preliminary data.</text>
</comment>
<dbReference type="InterPro" id="IPR013766">
    <property type="entry name" value="Thioredoxin_domain"/>
</dbReference>
<dbReference type="InterPro" id="IPR036249">
    <property type="entry name" value="Thioredoxin-like_sf"/>
</dbReference>
<keyword evidence="7" id="KW-1185">Reference proteome</keyword>
<feature type="active site" description="Nucleophile" evidence="3">
    <location>
        <position position="29"/>
    </location>
</feature>
<reference evidence="6" key="1">
    <citation type="submission" date="2020-08" db="EMBL/GenBank/DDBJ databases">
        <title>Genome public.</title>
        <authorList>
            <person name="Liu C."/>
            <person name="Sun Q."/>
        </authorList>
    </citation>
    <scope>NUCLEOTIDE SEQUENCE</scope>
    <source>
        <strain evidence="6">NSJ-12</strain>
    </source>
</reference>
<feature type="disulfide bond" description="Redox-active" evidence="4">
    <location>
        <begin position="29"/>
        <end position="32"/>
    </location>
</feature>
<evidence type="ECO:0000256" key="3">
    <source>
        <dbReference type="PIRSR" id="PIRSR000077-1"/>
    </source>
</evidence>
<evidence type="ECO:0000256" key="2">
    <source>
        <dbReference type="PIRNR" id="PIRNR000077"/>
    </source>
</evidence>
<dbReference type="GO" id="GO:0045454">
    <property type="term" value="P:cell redox homeostasis"/>
    <property type="evidence" value="ECO:0007669"/>
    <property type="project" value="TreeGrafter"/>
</dbReference>
<proteinExistence type="inferred from homology"/>
<feature type="domain" description="Thioredoxin" evidence="5">
    <location>
        <begin position="1"/>
        <end position="101"/>
    </location>
</feature>
<dbReference type="InterPro" id="IPR005746">
    <property type="entry name" value="Thioredoxin"/>
</dbReference>
<protein>
    <recommendedName>
        <fullName evidence="2">Thioredoxin</fullName>
    </recommendedName>
</protein>
<dbReference type="PIRSF" id="PIRSF000077">
    <property type="entry name" value="Thioredoxin"/>
    <property type="match status" value="1"/>
</dbReference>
<dbReference type="Gene3D" id="3.40.30.10">
    <property type="entry name" value="Glutaredoxin"/>
    <property type="match status" value="1"/>
</dbReference>
<evidence type="ECO:0000313" key="6">
    <source>
        <dbReference type="EMBL" id="MBC8581328.1"/>
    </source>
</evidence>
<dbReference type="PROSITE" id="PS51352">
    <property type="entry name" value="THIOREDOXIN_2"/>
    <property type="match status" value="1"/>
</dbReference>
<feature type="site" description="Contributes to redox potential value" evidence="3">
    <location>
        <position position="31"/>
    </location>
</feature>
<keyword evidence="4" id="KW-0676">Redox-active center</keyword>
<dbReference type="CDD" id="cd02947">
    <property type="entry name" value="TRX_family"/>
    <property type="match status" value="1"/>
</dbReference>
<feature type="site" description="Contributes to redox potential value" evidence="3">
    <location>
        <position position="30"/>
    </location>
</feature>
<dbReference type="PROSITE" id="PS00194">
    <property type="entry name" value="THIOREDOXIN_1"/>
    <property type="match status" value="1"/>
</dbReference>
<evidence type="ECO:0000256" key="1">
    <source>
        <dbReference type="ARBA" id="ARBA00023157"/>
    </source>
</evidence>
<dbReference type="Pfam" id="PF00085">
    <property type="entry name" value="Thioredoxin"/>
    <property type="match status" value="1"/>
</dbReference>
<dbReference type="EMBL" id="JACRSY010000046">
    <property type="protein sequence ID" value="MBC8581328.1"/>
    <property type="molecule type" value="Genomic_DNA"/>
</dbReference>
<dbReference type="SUPFAM" id="SSF52833">
    <property type="entry name" value="Thioredoxin-like"/>
    <property type="match status" value="1"/>
</dbReference>